<dbReference type="SMART" id="SM00474">
    <property type="entry name" value="35EXOc"/>
    <property type="match status" value="1"/>
</dbReference>
<dbReference type="Gene3D" id="1.10.150.20">
    <property type="entry name" value="5' to 3' exonuclease, C-terminal subdomain"/>
    <property type="match status" value="1"/>
</dbReference>
<proteinExistence type="inferred from homology"/>
<name>A0A1G1WQ71_9BACT</name>
<dbReference type="Proteomes" id="UP000178068">
    <property type="component" value="Unassembled WGS sequence"/>
</dbReference>
<feature type="domain" description="3'-5' exonuclease" evidence="8">
    <location>
        <begin position="10"/>
        <end position="185"/>
    </location>
</feature>
<accession>A0A1G1WQ71</accession>
<protein>
    <recommendedName>
        <fullName evidence="3">DNA polymerase I</fullName>
        <ecNumber evidence="2">2.7.7.7</ecNumber>
    </recommendedName>
</protein>
<dbReference type="PANTHER" id="PTHR10133:SF62">
    <property type="entry name" value="DNA POLYMERASE THETA"/>
    <property type="match status" value="1"/>
</dbReference>
<dbReference type="GO" id="GO:0008408">
    <property type="term" value="F:3'-5' exonuclease activity"/>
    <property type="evidence" value="ECO:0007669"/>
    <property type="project" value="InterPro"/>
</dbReference>
<evidence type="ECO:0000256" key="6">
    <source>
        <dbReference type="ARBA" id="ARBA00022932"/>
    </source>
</evidence>
<keyword evidence="5" id="KW-0548">Nucleotidyltransferase</keyword>
<keyword evidence="4" id="KW-0808">Transferase</keyword>
<dbReference type="FunFam" id="1.10.150.20:FF:000002">
    <property type="entry name" value="DNA polymerase I"/>
    <property type="match status" value="1"/>
</dbReference>
<organism evidence="10 11">
    <name type="scientific">Candidatus Woykebacteria bacterium RIFCSPHIGHO2_12_FULL_45_10</name>
    <dbReference type="NCBI Taxonomy" id="1802603"/>
    <lineage>
        <taxon>Bacteria</taxon>
        <taxon>Candidatus Woykeibacteriota</taxon>
    </lineage>
</organism>
<evidence type="ECO:0000256" key="4">
    <source>
        <dbReference type="ARBA" id="ARBA00022679"/>
    </source>
</evidence>
<dbReference type="GO" id="GO:0006261">
    <property type="term" value="P:DNA-templated DNA replication"/>
    <property type="evidence" value="ECO:0007669"/>
    <property type="project" value="InterPro"/>
</dbReference>
<dbReference type="PRINTS" id="PR00868">
    <property type="entry name" value="DNAPOLI"/>
</dbReference>
<comment type="similarity">
    <text evidence="1">Belongs to the DNA polymerase type-A family.</text>
</comment>
<evidence type="ECO:0000259" key="9">
    <source>
        <dbReference type="SMART" id="SM00482"/>
    </source>
</evidence>
<dbReference type="STRING" id="1802603.A3F35_02560"/>
<evidence type="ECO:0000313" key="11">
    <source>
        <dbReference type="Proteomes" id="UP000178068"/>
    </source>
</evidence>
<dbReference type="Gene3D" id="3.30.70.370">
    <property type="match status" value="1"/>
</dbReference>
<dbReference type="SMART" id="SM00482">
    <property type="entry name" value="POLAc"/>
    <property type="match status" value="1"/>
</dbReference>
<dbReference type="SUPFAM" id="SSF56672">
    <property type="entry name" value="DNA/RNA polymerases"/>
    <property type="match status" value="1"/>
</dbReference>
<keyword evidence="6" id="KW-0239">DNA-directed DNA polymerase</keyword>
<comment type="caution">
    <text evidence="10">The sequence shown here is derived from an EMBL/GenBank/DDBJ whole genome shotgun (WGS) entry which is preliminary data.</text>
</comment>
<evidence type="ECO:0000256" key="3">
    <source>
        <dbReference type="ARBA" id="ARBA00020311"/>
    </source>
</evidence>
<dbReference type="Gene3D" id="1.20.1060.10">
    <property type="entry name" value="Taq DNA Polymerase, Chain T, domain 4"/>
    <property type="match status" value="1"/>
</dbReference>
<dbReference type="GO" id="GO:0003677">
    <property type="term" value="F:DNA binding"/>
    <property type="evidence" value="ECO:0007669"/>
    <property type="project" value="InterPro"/>
</dbReference>
<dbReference type="AlphaFoldDB" id="A0A1G1WQ71"/>
<reference evidence="10 11" key="1">
    <citation type="journal article" date="2016" name="Nat. Commun.">
        <title>Thousands of microbial genomes shed light on interconnected biogeochemical processes in an aquifer system.</title>
        <authorList>
            <person name="Anantharaman K."/>
            <person name="Brown C.T."/>
            <person name="Hug L.A."/>
            <person name="Sharon I."/>
            <person name="Castelle C.J."/>
            <person name="Probst A.J."/>
            <person name="Thomas B.C."/>
            <person name="Singh A."/>
            <person name="Wilkins M.J."/>
            <person name="Karaoz U."/>
            <person name="Brodie E.L."/>
            <person name="Williams K.H."/>
            <person name="Hubbard S.S."/>
            <person name="Banfield J.F."/>
        </authorList>
    </citation>
    <scope>NUCLEOTIDE SEQUENCE [LARGE SCALE GENOMIC DNA]</scope>
</reference>
<evidence type="ECO:0000256" key="1">
    <source>
        <dbReference type="ARBA" id="ARBA00007705"/>
    </source>
</evidence>
<comment type="catalytic activity">
    <reaction evidence="7">
        <text>DNA(n) + a 2'-deoxyribonucleoside 5'-triphosphate = DNA(n+1) + diphosphate</text>
        <dbReference type="Rhea" id="RHEA:22508"/>
        <dbReference type="Rhea" id="RHEA-COMP:17339"/>
        <dbReference type="Rhea" id="RHEA-COMP:17340"/>
        <dbReference type="ChEBI" id="CHEBI:33019"/>
        <dbReference type="ChEBI" id="CHEBI:61560"/>
        <dbReference type="ChEBI" id="CHEBI:173112"/>
        <dbReference type="EC" id="2.7.7.7"/>
    </reaction>
</comment>
<dbReference type="InterPro" id="IPR036397">
    <property type="entry name" value="RNaseH_sf"/>
</dbReference>
<evidence type="ECO:0000256" key="7">
    <source>
        <dbReference type="ARBA" id="ARBA00049244"/>
    </source>
</evidence>
<dbReference type="EMBL" id="MHCZ01000019">
    <property type="protein sequence ID" value="OGY29853.1"/>
    <property type="molecule type" value="Genomic_DNA"/>
</dbReference>
<dbReference type="InterPro" id="IPR019760">
    <property type="entry name" value="DNA-dir_DNA_pol_A_CS"/>
</dbReference>
<dbReference type="Pfam" id="PF01612">
    <property type="entry name" value="DNA_pol_A_exo1"/>
    <property type="match status" value="1"/>
</dbReference>
<dbReference type="PANTHER" id="PTHR10133">
    <property type="entry name" value="DNA POLYMERASE I"/>
    <property type="match status" value="1"/>
</dbReference>
<dbReference type="GO" id="GO:0006302">
    <property type="term" value="P:double-strand break repair"/>
    <property type="evidence" value="ECO:0007669"/>
    <property type="project" value="TreeGrafter"/>
</dbReference>
<evidence type="ECO:0000259" key="8">
    <source>
        <dbReference type="SMART" id="SM00474"/>
    </source>
</evidence>
<dbReference type="Pfam" id="PF00476">
    <property type="entry name" value="DNA_pol_A"/>
    <property type="match status" value="1"/>
</dbReference>
<dbReference type="InterPro" id="IPR012337">
    <property type="entry name" value="RNaseH-like_sf"/>
</dbReference>
<dbReference type="GO" id="GO:0003887">
    <property type="term" value="F:DNA-directed DNA polymerase activity"/>
    <property type="evidence" value="ECO:0007669"/>
    <property type="project" value="UniProtKB-KW"/>
</dbReference>
<dbReference type="PROSITE" id="PS00447">
    <property type="entry name" value="DNA_POLYMERASE_A"/>
    <property type="match status" value="1"/>
</dbReference>
<evidence type="ECO:0000313" key="10">
    <source>
        <dbReference type="EMBL" id="OGY29853.1"/>
    </source>
</evidence>
<gene>
    <name evidence="10" type="ORF">A3F35_02560</name>
</gene>
<evidence type="ECO:0000256" key="5">
    <source>
        <dbReference type="ARBA" id="ARBA00022695"/>
    </source>
</evidence>
<sequence length="598" mass="67754">METTTTEVKYRLIQNAEELTKIVPDLEKQQIISLDTEATSLDPFQAKLLLVQLATKDQAYVIDCTKVDLTPIKHVLEADRPLKIAQNAKFDYELLKVKADITLGVVYDTMLAERLITNGISREISLKTLAEKYLGLKIDKSIRETFTDPRNPAYRGKFTEEQLNYASRDAEILEEIFRKQSKVLADQGLIETAKLEFAVVPVVGEMELRGSLIDQKKWRAHIAELEGKRDLLHREIQEELLHLSPYSQVDLFGNVADTVNLDSPIQLLAIFKKIGVDLPNTAEATLQKTNHPLAKKVLEYRAYEKMITAFGESILEKINPVTHRLHPDFIQLGADTGRFACNNPNLQQIPADSGFRSCFVATDGYKLITADYSQIELRIMAEVSEDPVFLEAFNQDTDLHTLTASQMFRIPIEKVDKDKRFQAKSINFGLMYGRGPASLSNQIGLSVDEARKLLDVYFNAYKGVKRWLDRTGRESVRVGYVRTLGGRKRLFTLPDKTDPEYQKLIGSIERQGKNTPIQGTSADITKYALIYIYRQIKDRNLNAYLIHTVHDEIVVEAGVEVVDQVAAIVEEQMVAAGEKLLKKVPVKVDIHIADCWEK</sequence>
<dbReference type="EC" id="2.7.7.7" evidence="2"/>
<dbReference type="Gene3D" id="3.30.420.10">
    <property type="entry name" value="Ribonuclease H-like superfamily/Ribonuclease H"/>
    <property type="match status" value="1"/>
</dbReference>
<dbReference type="SUPFAM" id="SSF53098">
    <property type="entry name" value="Ribonuclease H-like"/>
    <property type="match status" value="1"/>
</dbReference>
<dbReference type="InterPro" id="IPR002562">
    <property type="entry name" value="3'-5'_exonuclease_dom"/>
</dbReference>
<dbReference type="InterPro" id="IPR002298">
    <property type="entry name" value="DNA_polymerase_A"/>
</dbReference>
<evidence type="ECO:0000256" key="2">
    <source>
        <dbReference type="ARBA" id="ARBA00012417"/>
    </source>
</evidence>
<feature type="domain" description="DNA-directed DNA polymerase family A palm" evidence="9">
    <location>
        <begin position="352"/>
        <end position="561"/>
    </location>
</feature>
<dbReference type="InterPro" id="IPR001098">
    <property type="entry name" value="DNA-dir_DNA_pol_A_palm_dom"/>
</dbReference>
<dbReference type="InterPro" id="IPR043502">
    <property type="entry name" value="DNA/RNA_pol_sf"/>
</dbReference>